<feature type="domain" description="Inosine/uridine-preferring nucleoside hydrolase" evidence="1">
    <location>
        <begin position="4"/>
        <end position="308"/>
    </location>
</feature>
<accession>A0ABS6I948</accession>
<dbReference type="Pfam" id="PF01156">
    <property type="entry name" value="IU_nuc_hydro"/>
    <property type="match status" value="1"/>
</dbReference>
<dbReference type="Proteomes" id="UP000824166">
    <property type="component" value="Unassembled WGS sequence"/>
</dbReference>
<protein>
    <submittedName>
        <fullName evidence="2">Nucleoside hydrolase</fullName>
    </submittedName>
</protein>
<keyword evidence="2" id="KW-0378">Hydrolase</keyword>
<dbReference type="PANTHER" id="PTHR12304:SF4">
    <property type="entry name" value="URIDINE NUCLEOSIDASE"/>
    <property type="match status" value="1"/>
</dbReference>
<proteinExistence type="predicted"/>
<gene>
    <name evidence="2" type="ORF">KSW38_18230</name>
</gene>
<comment type="caution">
    <text evidence="2">The sequence shown here is derived from an EMBL/GenBank/DDBJ whole genome shotgun (WGS) entry which is preliminary data.</text>
</comment>
<keyword evidence="3" id="KW-1185">Reference proteome</keyword>
<name>A0ABS6I948_9MICC</name>
<dbReference type="GO" id="GO:0016787">
    <property type="term" value="F:hydrolase activity"/>
    <property type="evidence" value="ECO:0007669"/>
    <property type="project" value="UniProtKB-KW"/>
</dbReference>
<evidence type="ECO:0000259" key="1">
    <source>
        <dbReference type="Pfam" id="PF01156"/>
    </source>
</evidence>
<dbReference type="InterPro" id="IPR023186">
    <property type="entry name" value="IUNH"/>
</dbReference>
<evidence type="ECO:0000313" key="2">
    <source>
        <dbReference type="EMBL" id="MBU8868233.1"/>
    </source>
</evidence>
<evidence type="ECO:0000313" key="3">
    <source>
        <dbReference type="Proteomes" id="UP000824166"/>
    </source>
</evidence>
<dbReference type="PANTHER" id="PTHR12304">
    <property type="entry name" value="INOSINE-URIDINE PREFERRING NUCLEOSIDE HYDROLASE"/>
    <property type="match status" value="1"/>
</dbReference>
<organism evidence="2 3">
    <name type="scientific">Paenarthrobacter aromaticivorans</name>
    <dbReference type="NCBI Taxonomy" id="2849150"/>
    <lineage>
        <taxon>Bacteria</taxon>
        <taxon>Bacillati</taxon>
        <taxon>Actinomycetota</taxon>
        <taxon>Actinomycetes</taxon>
        <taxon>Micrococcales</taxon>
        <taxon>Micrococcaceae</taxon>
        <taxon>Paenarthrobacter</taxon>
    </lineage>
</organism>
<dbReference type="InterPro" id="IPR001910">
    <property type="entry name" value="Inosine/uridine_hydrolase_dom"/>
</dbReference>
<sequence>MRQLILDVDTGVDDALALMLAARHPGWNLRAVTCVAGNTSLEGVVRNTLTVLEAVGATSVPVAAGAARPLLEEPRDAGHVHGGDGLADLGWVPSARKPEAIHAVELLRREILASPEPVVLVPLAPMTNIALLLRTYPEVAANIGQIVFMGGSAAVGNASPVAEFNVWHDPEAAQIVISSGLPITMYGLDVFYSVAIEAPDIELLRESDDAGCRLSGHLLTHLAKVNADDFRLTSPGSAGIGDAGAVCAVIDPEGLVTHRHRVEVSLSNPLTRGQTVVDRRTKASEATLAHGYLSRDSIDVALGVDGRRYASLFLDTIRSHDGK</sequence>
<dbReference type="CDD" id="cd02651">
    <property type="entry name" value="nuc_hydro_IU_UC_XIUA"/>
    <property type="match status" value="1"/>
</dbReference>
<dbReference type="EMBL" id="JAHOPC010000013">
    <property type="protein sequence ID" value="MBU8868233.1"/>
    <property type="molecule type" value="Genomic_DNA"/>
</dbReference>
<dbReference type="RefSeq" id="WP_216926357.1">
    <property type="nucleotide sequence ID" value="NZ_JAHOPC010000013.1"/>
</dbReference>
<reference evidence="2 3" key="1">
    <citation type="submission" date="2021-06" db="EMBL/GenBank/DDBJ databases">
        <authorList>
            <person name="Jeong J.W."/>
        </authorList>
    </citation>
    <scope>NUCLEOTIDE SEQUENCE [LARGE SCALE GENOMIC DNA]</scope>
    <source>
        <strain evidence="2 3">MMS21-TAE1-1</strain>
    </source>
</reference>